<comment type="caution">
    <text evidence="4">The sequence shown here is derived from an EMBL/GenBank/DDBJ whole genome shotgun (WGS) entry which is preliminary data.</text>
</comment>
<comment type="similarity">
    <text evidence="1">Belongs to the FAM221 family.</text>
</comment>
<evidence type="ECO:0000313" key="4">
    <source>
        <dbReference type="EMBL" id="KAL1530652.1"/>
    </source>
</evidence>
<evidence type="ECO:0000256" key="3">
    <source>
        <dbReference type="SAM" id="MobiDB-lite"/>
    </source>
</evidence>
<proteinExistence type="inferred from homology"/>
<dbReference type="PANTHER" id="PTHR31214">
    <property type="entry name" value="PROTEIN FAM221A-RELATED"/>
    <property type="match status" value="1"/>
</dbReference>
<evidence type="ECO:0000256" key="1">
    <source>
        <dbReference type="ARBA" id="ARBA00011026"/>
    </source>
</evidence>
<name>A0AB34KBF3_PRYPA</name>
<sequence length="316" mass="33940">MAAAAAVDAFAERQLLMGEASEPAYEELARRARRIFDDHSRLFVFWRSRTNAECHAVGPSTRCFCTHSYSSHAWYETASKRIRCRVEGCGCECFAYVPGRGSSHLRCACKHTHHEHRTAGGRAGPCRACAPGGCAGFHSDWRCGCGETYDAHRTVFETAAERAKDGRGSASNLGGWGRERPHLDAACGGLTGMTSLAPDAALFRRFDAQAEALAARRAAMRGGVPPRGAPPPPRATRGPSLAQRRGVLAAAAERRAGEAAPLLLCGDDGRGAEGPPACSRTSRAQGFARVEPTCCSSYPLWSERQGPTRDNSDFQT</sequence>
<organism evidence="4 5">
    <name type="scientific">Prymnesium parvum</name>
    <name type="common">Toxic golden alga</name>
    <dbReference type="NCBI Taxonomy" id="97485"/>
    <lineage>
        <taxon>Eukaryota</taxon>
        <taxon>Haptista</taxon>
        <taxon>Haptophyta</taxon>
        <taxon>Prymnesiophyceae</taxon>
        <taxon>Prymnesiales</taxon>
        <taxon>Prymnesiaceae</taxon>
        <taxon>Prymnesium</taxon>
    </lineage>
</organism>
<feature type="compositionally biased region" description="Basic and acidic residues" evidence="3">
    <location>
        <begin position="306"/>
        <end position="316"/>
    </location>
</feature>
<protein>
    <recommendedName>
        <fullName evidence="2">Protein FAM221A</fullName>
    </recommendedName>
</protein>
<dbReference type="Proteomes" id="UP001515480">
    <property type="component" value="Unassembled WGS sequence"/>
</dbReference>
<accession>A0AB34KBF3</accession>
<evidence type="ECO:0000256" key="2">
    <source>
        <dbReference type="ARBA" id="ARBA00039630"/>
    </source>
</evidence>
<dbReference type="AlphaFoldDB" id="A0AB34KBF3"/>
<evidence type="ECO:0000313" key="5">
    <source>
        <dbReference type="Proteomes" id="UP001515480"/>
    </source>
</evidence>
<dbReference type="InterPro" id="IPR026755">
    <property type="entry name" value="Fam221a/b"/>
</dbReference>
<feature type="region of interest" description="Disordered" evidence="3">
    <location>
        <begin position="218"/>
        <end position="241"/>
    </location>
</feature>
<keyword evidence="5" id="KW-1185">Reference proteome</keyword>
<dbReference type="Pfam" id="PF14753">
    <property type="entry name" value="FAM221"/>
    <property type="match status" value="1"/>
</dbReference>
<gene>
    <name evidence="4" type="ORF">AB1Y20_001552</name>
</gene>
<feature type="region of interest" description="Disordered" evidence="3">
    <location>
        <begin position="297"/>
        <end position="316"/>
    </location>
</feature>
<dbReference type="PANTHER" id="PTHR31214:SF2">
    <property type="entry name" value="PROTEIN FAM221A"/>
    <property type="match status" value="1"/>
</dbReference>
<reference evidence="4 5" key="1">
    <citation type="journal article" date="2024" name="Science">
        <title>Giant polyketide synthase enzymes in the biosynthesis of giant marine polyether toxins.</title>
        <authorList>
            <person name="Fallon T.R."/>
            <person name="Shende V.V."/>
            <person name="Wierzbicki I.H."/>
            <person name="Pendleton A.L."/>
            <person name="Watervoot N.F."/>
            <person name="Auber R.P."/>
            <person name="Gonzalez D.J."/>
            <person name="Wisecaver J.H."/>
            <person name="Moore B.S."/>
        </authorList>
    </citation>
    <scope>NUCLEOTIDE SEQUENCE [LARGE SCALE GENOMIC DNA]</scope>
    <source>
        <strain evidence="4 5">12B1</strain>
    </source>
</reference>
<dbReference type="EMBL" id="JBGBPQ010000001">
    <property type="protein sequence ID" value="KAL1530652.1"/>
    <property type="molecule type" value="Genomic_DNA"/>
</dbReference>